<gene>
    <name evidence="1" type="ORF">HMPREF0545_1548</name>
</gene>
<dbReference type="RefSeq" id="WP_003699171.1">
    <property type="nucleotide sequence ID" value="NZ_AYYT01000024.1"/>
</dbReference>
<dbReference type="HOGENOM" id="CLU_3044788_0_0_9"/>
<evidence type="ECO:0000313" key="1">
    <source>
        <dbReference type="EMBL" id="EEJ73580.1"/>
    </source>
</evidence>
<evidence type="ECO:0008006" key="3">
    <source>
        <dbReference type="Google" id="ProtNLM"/>
    </source>
</evidence>
<accession>C2EIS6</accession>
<dbReference type="AlphaFoldDB" id="C2EIS6"/>
<dbReference type="GO" id="GO:0006355">
    <property type="term" value="P:regulation of DNA-templated transcription"/>
    <property type="evidence" value="ECO:0007669"/>
    <property type="project" value="InterPro"/>
</dbReference>
<organism evidence="1 2">
    <name type="scientific">Ligilactobacillus salivarius DSM 20555 = ATCC 11741</name>
    <dbReference type="NCBI Taxonomy" id="1423799"/>
    <lineage>
        <taxon>Bacteria</taxon>
        <taxon>Bacillati</taxon>
        <taxon>Bacillota</taxon>
        <taxon>Bacilli</taxon>
        <taxon>Lactobacillales</taxon>
        <taxon>Lactobacillaceae</taxon>
        <taxon>Ligilactobacillus</taxon>
    </lineage>
</organism>
<proteinExistence type="predicted"/>
<dbReference type="InterPro" id="IPR013321">
    <property type="entry name" value="Arc_rbn_hlx_hlx"/>
</dbReference>
<protein>
    <recommendedName>
        <fullName evidence="3">Ribbon-helix-helix protein, CopG family</fullName>
    </recommendedName>
</protein>
<comment type="caution">
    <text evidence="1">The sequence shown here is derived from an EMBL/GenBank/DDBJ whole genome shotgun (WGS) entry which is preliminary data.</text>
</comment>
<dbReference type="Proteomes" id="UP000003531">
    <property type="component" value="Unassembled WGS sequence"/>
</dbReference>
<dbReference type="EMBL" id="ACGT01000032">
    <property type="protein sequence ID" value="EEJ73580.1"/>
    <property type="molecule type" value="Genomic_DNA"/>
</dbReference>
<reference evidence="1 2" key="1">
    <citation type="submission" date="2009-01" db="EMBL/GenBank/DDBJ databases">
        <authorList>
            <person name="Qin X."/>
            <person name="Bachman B."/>
            <person name="Battles P."/>
            <person name="Bell A."/>
            <person name="Bess C."/>
            <person name="Bickham C."/>
            <person name="Chaboub L."/>
            <person name="Chen D."/>
            <person name="Coyle M."/>
            <person name="Deiros D.R."/>
            <person name="Dinh H."/>
            <person name="Forbes L."/>
            <person name="Fowler G."/>
            <person name="Francisco L."/>
            <person name="Fu Q."/>
            <person name="Gubbala S."/>
            <person name="Hale W."/>
            <person name="Han Y."/>
            <person name="Hemphill L."/>
            <person name="Highlander S.K."/>
            <person name="Hirani K."/>
            <person name="Hogues M."/>
            <person name="Jackson L."/>
            <person name="Jakkamsetti A."/>
            <person name="Javaid M."/>
            <person name="Jiang H."/>
            <person name="Korchina V."/>
            <person name="Kovar C."/>
            <person name="Lara F."/>
            <person name="Lee S."/>
            <person name="Mata R."/>
            <person name="Mathew T."/>
            <person name="Moen C."/>
            <person name="Morales K."/>
            <person name="Munidasa M."/>
            <person name="Nazareth L."/>
            <person name="Ngo R."/>
            <person name="Nguyen L."/>
            <person name="Okwuonu G."/>
            <person name="Ongeri F."/>
            <person name="Patil S."/>
            <person name="Petrosino J."/>
            <person name="Pham C."/>
            <person name="Pham P."/>
            <person name="Pu L.-L."/>
            <person name="Puazo M."/>
            <person name="Raj R."/>
            <person name="Reid J."/>
            <person name="Rouhana J."/>
            <person name="Saada N."/>
            <person name="Shang Y."/>
            <person name="Simmons D."/>
            <person name="Thornton R."/>
            <person name="Warren J."/>
            <person name="Weissenberger G."/>
            <person name="Zhang J."/>
            <person name="Zhang L."/>
            <person name="Zhou C."/>
            <person name="Zhu D."/>
            <person name="Muzny D."/>
            <person name="Worley K."/>
            <person name="Gibbs R."/>
        </authorList>
    </citation>
    <scope>NUCLEOTIDE SEQUENCE [LARGE SCALE GENOMIC DNA]</scope>
    <source>
        <strain evidence="1 2">ATCC 11741</strain>
    </source>
</reference>
<sequence length="54" mass="6229">MDKEKLTITLSKQVVEILEKISRRSLMSKEEVVTFAILNLGGEMEEVHKNKKVK</sequence>
<dbReference type="PATRIC" id="fig|1423799.3.peg.1084"/>
<dbReference type="Gene3D" id="1.10.1220.10">
    <property type="entry name" value="Met repressor-like"/>
    <property type="match status" value="1"/>
</dbReference>
<evidence type="ECO:0000313" key="2">
    <source>
        <dbReference type="Proteomes" id="UP000003531"/>
    </source>
</evidence>
<name>C2EIS6_9LACO</name>